<dbReference type="InterPro" id="IPR029045">
    <property type="entry name" value="ClpP/crotonase-like_dom_sf"/>
</dbReference>
<dbReference type="GO" id="GO:0004485">
    <property type="term" value="F:methylcrotonoyl-CoA carboxylase activity"/>
    <property type="evidence" value="ECO:0007669"/>
    <property type="project" value="TreeGrafter"/>
</dbReference>
<accession>A0A0B6WX89</accession>
<dbReference type="GO" id="GO:1905202">
    <property type="term" value="C:methylcrotonoyl-CoA carboxylase complex"/>
    <property type="evidence" value="ECO:0007669"/>
    <property type="project" value="TreeGrafter"/>
</dbReference>
<dbReference type="SUPFAM" id="SSF52096">
    <property type="entry name" value="ClpP/crotonase"/>
    <property type="match status" value="2"/>
</dbReference>
<protein>
    <submittedName>
        <fullName evidence="3">Acetyl-CoA carboxylase, carboxyltransferase component (Subunits alpha and beta)</fullName>
    </submittedName>
</protein>
<dbReference type="AlphaFoldDB" id="A0A0B6WX89"/>
<organism evidence="3 4">
    <name type="scientific">Pyrinomonas methylaliphatogenes</name>
    <dbReference type="NCBI Taxonomy" id="454194"/>
    <lineage>
        <taxon>Bacteria</taxon>
        <taxon>Pseudomonadati</taxon>
        <taxon>Acidobacteriota</taxon>
        <taxon>Blastocatellia</taxon>
        <taxon>Blastocatellales</taxon>
        <taxon>Pyrinomonadaceae</taxon>
        <taxon>Pyrinomonas</taxon>
    </lineage>
</organism>
<feature type="domain" description="CoA carboxyltransferase N-terminal" evidence="1">
    <location>
        <begin position="18"/>
        <end position="275"/>
    </location>
</feature>
<evidence type="ECO:0000313" key="3">
    <source>
        <dbReference type="EMBL" id="CDM65903.1"/>
    </source>
</evidence>
<evidence type="ECO:0000259" key="2">
    <source>
        <dbReference type="PROSITE" id="PS50989"/>
    </source>
</evidence>
<dbReference type="Proteomes" id="UP000031518">
    <property type="component" value="Unassembled WGS sequence"/>
</dbReference>
<keyword evidence="4" id="KW-1185">Reference proteome</keyword>
<sequence>MRQETGTPTTQTVPRTRLRELAAELTELEAKLRLGGGPDKIARQHEQGKLTARERIALLLDRDAFAQEIGLLIAYDQYGGAAPAAGVVTIIGRVGGREVVVVANDATVKAGSWWPETIKKILRAQEIAMRSRVPIIYLVDSAGVNLPYQGGVFPGQYGAARIFYYNSIMRRYLRVPQFAAVMGPCIAGGAYLPALSDVIVMVEGTSFMGLGGANLVKGATGQTIDNETLGGARTHTAISGVAHYRAANDEECIAKIREFVAELPPPHRAPASIVEPREPGRPETDIYDLLPDDHRQPYDAYEVLKCILDEGHLDEFQSDYAKELITGHGRIRGIQVGILANNRGLLRPADGGPPRFGGIIYTESAEKAAYFIDLCDRHRTPLLFIQDVSGFMVGAEAEHSGIIRAGARFVEAMATATVPKIVLTINHASGAGYYAMAGQGFDPDFIFSWPTGRMGVMEGDSAVQAVFGTQLEKLRREGREPDAKLMAEMEKVRADYEHQLDARFAAARGYVDAVILPERTRDALELALRVSLNYGGPHLGPFILPSSLVGE</sequence>
<reference evidence="3 4" key="1">
    <citation type="submission" date="2013-12" db="EMBL/GenBank/DDBJ databases">
        <authorList>
            <person name="Stott M."/>
        </authorList>
    </citation>
    <scope>NUCLEOTIDE SEQUENCE [LARGE SCALE GENOMIC DNA]</scope>
    <source>
        <strain evidence="3 4">K22</strain>
    </source>
</reference>
<reference evidence="3 4" key="2">
    <citation type="submission" date="2015-01" db="EMBL/GenBank/DDBJ databases">
        <title>Complete genome sequence of Pyrinomonas methylaliphatogenes type strain K22T.</title>
        <authorList>
            <person name="Lee K.C.Y."/>
            <person name="Power J.F."/>
            <person name="Dunfield P.F."/>
            <person name="Morgan X.C."/>
            <person name="Huttenhower C."/>
            <person name="Stott M.B."/>
        </authorList>
    </citation>
    <scope>NUCLEOTIDE SEQUENCE [LARGE SCALE GENOMIC DNA]</scope>
    <source>
        <strain evidence="3 4">K22</strain>
    </source>
</reference>
<gene>
    <name evidence="3" type="ORF">PYK22_01911</name>
</gene>
<dbReference type="InterPro" id="IPR011763">
    <property type="entry name" value="COA_CT_C"/>
</dbReference>
<dbReference type="PANTHER" id="PTHR22855">
    <property type="entry name" value="ACETYL, PROPIONYL, PYRUVATE, AND GLUTACONYL CARBOXYLASE-RELATED"/>
    <property type="match status" value="1"/>
</dbReference>
<dbReference type="Pfam" id="PF01039">
    <property type="entry name" value="Carboxyl_trans"/>
    <property type="match status" value="1"/>
</dbReference>
<evidence type="ECO:0000313" key="4">
    <source>
        <dbReference type="Proteomes" id="UP000031518"/>
    </source>
</evidence>
<name>A0A0B6WX89_9BACT</name>
<dbReference type="InterPro" id="IPR034733">
    <property type="entry name" value="AcCoA_carboxyl_beta"/>
</dbReference>
<dbReference type="OrthoDB" id="9803706at2"/>
<dbReference type="InterPro" id="IPR011762">
    <property type="entry name" value="COA_CT_N"/>
</dbReference>
<keyword evidence="3" id="KW-0808">Transferase</keyword>
<dbReference type="GO" id="GO:0016740">
    <property type="term" value="F:transferase activity"/>
    <property type="evidence" value="ECO:0007669"/>
    <property type="project" value="UniProtKB-KW"/>
</dbReference>
<dbReference type="PROSITE" id="PS50980">
    <property type="entry name" value="COA_CT_NTER"/>
    <property type="match status" value="1"/>
</dbReference>
<dbReference type="PANTHER" id="PTHR22855:SF13">
    <property type="entry name" value="METHYLCROTONOYL-COA CARBOXYLASE BETA CHAIN, MITOCHONDRIAL"/>
    <property type="match status" value="1"/>
</dbReference>
<dbReference type="InterPro" id="IPR045190">
    <property type="entry name" value="MCCB/AccD1-like"/>
</dbReference>
<dbReference type="PROSITE" id="PS50989">
    <property type="entry name" value="COA_CT_CTER"/>
    <property type="match status" value="1"/>
</dbReference>
<dbReference type="STRING" id="454194.PYK22_01911"/>
<proteinExistence type="predicted"/>
<feature type="domain" description="CoA carboxyltransferase C-terminal" evidence="2">
    <location>
        <begin position="281"/>
        <end position="534"/>
    </location>
</feature>
<evidence type="ECO:0000259" key="1">
    <source>
        <dbReference type="PROSITE" id="PS50980"/>
    </source>
</evidence>
<dbReference type="GO" id="GO:0006552">
    <property type="term" value="P:L-leucine catabolic process"/>
    <property type="evidence" value="ECO:0007669"/>
    <property type="project" value="TreeGrafter"/>
</dbReference>
<dbReference type="EMBL" id="CBXV010000006">
    <property type="protein sequence ID" value="CDM65903.1"/>
    <property type="molecule type" value="Genomic_DNA"/>
</dbReference>
<dbReference type="Gene3D" id="3.90.226.10">
    <property type="entry name" value="2-enoyl-CoA Hydratase, Chain A, domain 1"/>
    <property type="match status" value="2"/>
</dbReference>
<dbReference type="RefSeq" id="WP_041976536.1">
    <property type="nucleotide sequence ID" value="NZ_CBXV010000006.1"/>
</dbReference>